<evidence type="ECO:0000256" key="10">
    <source>
        <dbReference type="ARBA" id="ARBA00023004"/>
    </source>
</evidence>
<evidence type="ECO:0000256" key="1">
    <source>
        <dbReference type="ARBA" id="ARBA00004651"/>
    </source>
</evidence>
<keyword evidence="15" id="KW-1185">Reference proteome</keyword>
<protein>
    <recommendedName>
        <fullName evidence="13">Zinc transporter ZupT</fullName>
    </recommendedName>
</protein>
<accession>A0A1G6B7C2</accession>
<evidence type="ECO:0000256" key="2">
    <source>
        <dbReference type="ARBA" id="ARBA00009703"/>
    </source>
</evidence>
<dbReference type="STRING" id="617002.SAMN05660653_00752"/>
<evidence type="ECO:0000313" key="14">
    <source>
        <dbReference type="EMBL" id="SDB16303.1"/>
    </source>
</evidence>
<dbReference type="Proteomes" id="UP000198771">
    <property type="component" value="Unassembled WGS sequence"/>
</dbReference>
<evidence type="ECO:0000256" key="12">
    <source>
        <dbReference type="ARBA" id="ARBA00023136"/>
    </source>
</evidence>
<evidence type="ECO:0000256" key="3">
    <source>
        <dbReference type="ARBA" id="ARBA00022448"/>
    </source>
</evidence>
<feature type="transmembrane region" description="Helical" evidence="13">
    <location>
        <begin position="184"/>
        <end position="205"/>
    </location>
</feature>
<dbReference type="GO" id="GO:0005385">
    <property type="term" value="F:zinc ion transmembrane transporter activity"/>
    <property type="evidence" value="ECO:0007669"/>
    <property type="project" value="UniProtKB-UniRule"/>
</dbReference>
<feature type="binding site" description="M2 metal binding site" evidence="13">
    <location>
        <position position="166"/>
    </location>
    <ligand>
        <name>Fe(2+)</name>
        <dbReference type="ChEBI" id="CHEBI:29033"/>
    </ligand>
</feature>
<evidence type="ECO:0000256" key="5">
    <source>
        <dbReference type="ARBA" id="ARBA00022692"/>
    </source>
</evidence>
<feature type="transmembrane region" description="Helical" evidence="13">
    <location>
        <begin position="6"/>
        <end position="28"/>
    </location>
</feature>
<feature type="binding site" description="M1 metal binding site" evidence="13">
    <location>
        <position position="137"/>
    </location>
    <ligand>
        <name>Zn(2+)</name>
        <dbReference type="ChEBI" id="CHEBI:29105"/>
    </ligand>
</feature>
<dbReference type="InterPro" id="IPR023498">
    <property type="entry name" value="Zn_transptr_ZupT"/>
</dbReference>
<feature type="transmembrane region" description="Helical" evidence="13">
    <location>
        <begin position="247"/>
        <end position="265"/>
    </location>
</feature>
<feature type="transmembrane region" description="Helical" evidence="13">
    <location>
        <begin position="73"/>
        <end position="95"/>
    </location>
</feature>
<proteinExistence type="inferred from homology"/>
<evidence type="ECO:0000256" key="4">
    <source>
        <dbReference type="ARBA" id="ARBA00022475"/>
    </source>
</evidence>
<dbReference type="RefSeq" id="WP_092117409.1">
    <property type="nucleotide sequence ID" value="NZ_FMXO01000004.1"/>
</dbReference>
<keyword evidence="3 13" id="KW-0813">Transport</keyword>
<evidence type="ECO:0000256" key="9">
    <source>
        <dbReference type="ARBA" id="ARBA00022989"/>
    </source>
</evidence>
<evidence type="ECO:0000256" key="13">
    <source>
        <dbReference type="HAMAP-Rule" id="MF_00548"/>
    </source>
</evidence>
<evidence type="ECO:0000256" key="6">
    <source>
        <dbReference type="ARBA" id="ARBA00022723"/>
    </source>
</evidence>
<evidence type="ECO:0000256" key="8">
    <source>
        <dbReference type="ARBA" id="ARBA00022906"/>
    </source>
</evidence>
<reference evidence="14 15" key="1">
    <citation type="submission" date="2016-10" db="EMBL/GenBank/DDBJ databases">
        <authorList>
            <person name="de Groot N.N."/>
        </authorList>
    </citation>
    <scope>NUCLEOTIDE SEQUENCE [LARGE SCALE GENOMIC DNA]</scope>
    <source>
        <strain evidence="14 15">ASO4-2</strain>
    </source>
</reference>
<feature type="binding site" description="M1 metal binding site" evidence="13">
    <location>
        <position position="166"/>
    </location>
    <ligand>
        <name>Zn(2+)</name>
        <dbReference type="ChEBI" id="CHEBI:29105"/>
    </ligand>
</feature>
<keyword evidence="12 13" id="KW-0472">Membrane</keyword>
<dbReference type="GO" id="GO:0046872">
    <property type="term" value="F:metal ion binding"/>
    <property type="evidence" value="ECO:0007669"/>
    <property type="project" value="UniProtKB-KW"/>
</dbReference>
<dbReference type="EMBL" id="FMXO01000004">
    <property type="protein sequence ID" value="SDB16303.1"/>
    <property type="molecule type" value="Genomic_DNA"/>
</dbReference>
<name>A0A1G6B7C2_9BACT</name>
<dbReference type="InterPro" id="IPR003689">
    <property type="entry name" value="ZIP"/>
</dbReference>
<dbReference type="PANTHER" id="PTHR11040:SF205">
    <property type="entry name" value="ZINC TRANSPORTER ZUPT"/>
    <property type="match status" value="1"/>
</dbReference>
<keyword evidence="4 13" id="KW-1003">Cell membrane</keyword>
<comment type="catalytic activity">
    <reaction evidence="13">
        <text>Zn(2+)(in) = Zn(2+)(out)</text>
        <dbReference type="Rhea" id="RHEA:29351"/>
        <dbReference type="ChEBI" id="CHEBI:29105"/>
    </reaction>
</comment>
<dbReference type="GO" id="GO:0005886">
    <property type="term" value="C:plasma membrane"/>
    <property type="evidence" value="ECO:0007669"/>
    <property type="project" value="UniProtKB-SubCell"/>
</dbReference>
<feature type="transmembrane region" description="Helical" evidence="13">
    <location>
        <begin position="35"/>
        <end position="53"/>
    </location>
</feature>
<feature type="binding site" description="M2 metal binding site" evidence="13">
    <location>
        <position position="134"/>
    </location>
    <ligand>
        <name>Fe(2+)</name>
        <dbReference type="ChEBI" id="CHEBI:29033"/>
    </ligand>
</feature>
<keyword evidence="8 13" id="KW-0864">Zinc transport</keyword>
<dbReference type="OrthoDB" id="9787346at2"/>
<keyword evidence="9 13" id="KW-1133">Transmembrane helix</keyword>
<evidence type="ECO:0000256" key="7">
    <source>
        <dbReference type="ARBA" id="ARBA00022833"/>
    </source>
</evidence>
<gene>
    <name evidence="13" type="primary">zupT</name>
    <name evidence="14" type="ORF">SAMN05660653_00752</name>
</gene>
<keyword evidence="5 13" id="KW-0812">Transmembrane</keyword>
<keyword evidence="11 13" id="KW-0406">Ion transport</keyword>
<dbReference type="Pfam" id="PF02535">
    <property type="entry name" value="Zip"/>
    <property type="match status" value="2"/>
</dbReference>
<organism evidence="14 15">
    <name type="scientific">Desulfonatronum thiosulfatophilum</name>
    <dbReference type="NCBI Taxonomy" id="617002"/>
    <lineage>
        <taxon>Bacteria</taxon>
        <taxon>Pseudomonadati</taxon>
        <taxon>Thermodesulfobacteriota</taxon>
        <taxon>Desulfovibrionia</taxon>
        <taxon>Desulfovibrionales</taxon>
        <taxon>Desulfonatronaceae</taxon>
        <taxon>Desulfonatronum</taxon>
    </lineage>
</organism>
<comment type="subcellular location">
    <subcellularLocation>
        <location evidence="1 13">Cell membrane</location>
        <topology evidence="1 13">Multi-pass membrane protein</topology>
    </subcellularLocation>
</comment>
<feature type="transmembrane region" description="Helical" evidence="13">
    <location>
        <begin position="217"/>
        <end position="235"/>
    </location>
</feature>
<evidence type="ECO:0000313" key="15">
    <source>
        <dbReference type="Proteomes" id="UP000198771"/>
    </source>
</evidence>
<feature type="binding site" description="M2 metal binding site" evidence="13">
    <location>
        <position position="137"/>
    </location>
    <ligand>
        <name>Fe(2+)</name>
        <dbReference type="ChEBI" id="CHEBI:29033"/>
    </ligand>
</feature>
<dbReference type="NCBIfam" id="NF003243">
    <property type="entry name" value="PRK04201.1"/>
    <property type="match status" value="1"/>
</dbReference>
<dbReference type="PANTHER" id="PTHR11040">
    <property type="entry name" value="ZINC/IRON TRANSPORTER"/>
    <property type="match status" value="1"/>
</dbReference>
<feature type="binding site" description="M1 metal binding site" evidence="13">
    <location>
        <position position="162"/>
    </location>
    <ligand>
        <name>Zn(2+)</name>
        <dbReference type="ChEBI" id="CHEBI:29105"/>
    </ligand>
</feature>
<feature type="transmembrane region" description="Helical" evidence="13">
    <location>
        <begin position="124"/>
        <end position="145"/>
    </location>
</feature>
<keyword evidence="7 13" id="KW-0862">Zinc</keyword>
<comment type="function">
    <text evidence="13">Mediates zinc uptake. May also transport other divalent cations.</text>
</comment>
<dbReference type="HAMAP" id="MF_00548">
    <property type="entry name" value="ZupT"/>
    <property type="match status" value="1"/>
</dbReference>
<keyword evidence="6" id="KW-0479">Metal-binding</keyword>
<keyword evidence="10" id="KW-0408">Iron</keyword>
<feature type="binding site" description="M2 metal binding site" evidence="13">
    <location>
        <position position="163"/>
    </location>
    <ligand>
        <name>Fe(2+)</name>
        <dbReference type="ChEBI" id="CHEBI:29033"/>
    </ligand>
</feature>
<evidence type="ECO:0000256" key="11">
    <source>
        <dbReference type="ARBA" id="ARBA00023065"/>
    </source>
</evidence>
<dbReference type="AlphaFoldDB" id="A0A1G6B7C2"/>
<sequence>MENNLLLAFALTTFAGLSTGFGSFLAIFVRRENKMFLAAALGFSAGVMIYISFVEMLPEALELLEPVHGEHAAAWLMAGAFFAGIFFIGIIDRLVPEYENPHHVRSISEMQPSIANRKLHRMGVFAALAIAIHNFPEGMVTFFATLHDPTLGVAIAIAVALHNIPEGIAIAVPVYYSTGSRIKAFWLSLLSGLAEPLGAVIGYLILRPFFSDTVFGLVFAGVAGIMVFISIDELFPAAKEYDQGHTPIYALIIGMMVMALSLLLLM</sequence>
<comment type="similarity">
    <text evidence="2 13">Belongs to the ZIP transporter (TC 2.A.5) family. ZupT subfamily.</text>
</comment>
<feature type="binding site" description="M2 metal binding site" evidence="13">
    <location>
        <position position="195"/>
    </location>
    <ligand>
        <name>Fe(2+)</name>
        <dbReference type="ChEBI" id="CHEBI:29033"/>
    </ligand>
</feature>